<evidence type="ECO:0000256" key="1">
    <source>
        <dbReference type="ARBA" id="ARBA00022801"/>
    </source>
</evidence>
<comment type="caution">
    <text evidence="6">The sequence shown here is derived from an EMBL/GenBank/DDBJ whole genome shotgun (WGS) entry which is preliminary data.</text>
</comment>
<feature type="coiled-coil region" evidence="2">
    <location>
        <begin position="94"/>
        <end position="128"/>
    </location>
</feature>
<feature type="domain" description="CBM-cenC" evidence="4">
    <location>
        <begin position="518"/>
        <end position="635"/>
    </location>
</feature>
<dbReference type="InterPro" id="IPR003961">
    <property type="entry name" value="FN3_dom"/>
</dbReference>
<keyword evidence="1" id="KW-0378">Hydrolase</keyword>
<sequence length="870" mass="94247">KVDDQGNYTVDIPKQPVGKEVVVTLTDAAGNTSKPTKTTVQENQANQDTLVKEAKQAIDDILTDLIHTNYSHDFSTVTKGAIQVHVTQQHITEAQEKIRAISDKRTEKAQLQKEVDRAQKLLDERTNDNRENVVQNGFFDFGVDYWKTWAGAGATKAVVEEDGGKSRNVVKLNSNSSVEHPLTGLKPNTTYEFTLYAKSPTGEGMSVGVKNTGTTNVSVPVKSKDYSHTKIRFMTGADPTKTTLYVYKSVGTGAGYADVASVKEIVDESVLKAPQVNEVLDTDTTVTGTGKPGASIAVTTNGKELGKGTVDEKGNYKITIPKQAEGTSIQVVQKVNGSTSPATTVQVKDVTAPTAPKVNPVTDNDTKVKGTGEPNTTVSVKVNGQEIGNGTVDEKGNYTVDIPKQANGTAVSVTLTDRSGNTSPETTVQVQADQEKLIEDAAQAVNQLLTDRIEANGNHNTKTLSNGAIQLDVTQQHIDEAKSKVQKISDQRAEKAELQKEIDRAQQFLNGRANEQNGNVVQNGLFDFGFDYWKLWTGSGATAPSVQPDDGKSINIAKVNPNSSVEQTLTGLEPNTTYELTLYAKTENNEKFSIGVKNAGTPTVSVPVKSQDYNQTKIRFTTGDNATTATLYLYKSGGKGSGYADVAIAKKVIDEQSLSQTVNNLFTDRIYNAGKGEEVQTKKALQPDVKEQDIERVRKDVESITDPKVKERLQKEIKRAQELYETRQKQQTNNPLKNGSFEEGMNSWKPWKASTANIAPTVVETEGGLTKVLKLETGASSVEQTLQVEPNTTYELSSYGKTANGEKLSMGVKKMVGVVDTSVANFSNEYAEQVVRFTTGPNTTSVTVYAYKGAGTSPSYIDDVTLSKVK</sequence>
<evidence type="ECO:0008006" key="8">
    <source>
        <dbReference type="Google" id="ProtNLM"/>
    </source>
</evidence>
<dbReference type="Pfam" id="PF17936">
    <property type="entry name" value="Big_6"/>
    <property type="match status" value="3"/>
</dbReference>
<evidence type="ECO:0000313" key="6">
    <source>
        <dbReference type="EMBL" id="EOO58911.1"/>
    </source>
</evidence>
<reference evidence="6 7" key="1">
    <citation type="submission" date="2012-12" db="EMBL/GenBank/DDBJ databases">
        <title>The Genome Sequence of Bacillus cereus VD196.</title>
        <authorList>
            <consortium name="The Broad Institute Genome Sequencing Platform"/>
            <consortium name="The Broad Institute Genome Sequencing Center for Infectious Disease"/>
            <person name="Feldgarden M."/>
            <person name="Van der Auwera G.A."/>
            <person name="Mahillon J."/>
            <person name="Duprez V."/>
            <person name="Timmery S."/>
            <person name="Mattelet C."/>
            <person name="Dierick K."/>
            <person name="Sun M."/>
            <person name="Yu Z."/>
            <person name="Zhu L."/>
            <person name="Hu X."/>
            <person name="Shank E.B."/>
            <person name="Swiecicka I."/>
            <person name="Hansen B.M."/>
            <person name="Andrup L."/>
            <person name="Walker B."/>
            <person name="Young S.K."/>
            <person name="Zeng Q."/>
            <person name="Gargeya S."/>
            <person name="Fitzgerald M."/>
            <person name="Haas B."/>
            <person name="Abouelleil A."/>
            <person name="Alvarado L."/>
            <person name="Arachchi H.M."/>
            <person name="Berlin A.M."/>
            <person name="Chapman S.B."/>
            <person name="Dewar J."/>
            <person name="Goldberg J."/>
            <person name="Griggs A."/>
            <person name="Gujja S."/>
            <person name="Hansen M."/>
            <person name="Howarth C."/>
            <person name="Imamovic A."/>
            <person name="Larimer J."/>
            <person name="McCowan C."/>
            <person name="Murphy C."/>
            <person name="Neiman D."/>
            <person name="Pearson M."/>
            <person name="Priest M."/>
            <person name="Roberts A."/>
            <person name="Saif S."/>
            <person name="Shea T."/>
            <person name="Sisk P."/>
            <person name="Sykes S."/>
            <person name="Wortman J."/>
            <person name="Nusbaum C."/>
            <person name="Birren B."/>
        </authorList>
    </citation>
    <scope>NUCLEOTIDE SEQUENCE [LARGE SCALE GENOMIC DNA]</scope>
    <source>
        <strain evidence="6 7">VD196</strain>
    </source>
</reference>
<dbReference type="SUPFAM" id="SSF49265">
    <property type="entry name" value="Fibronectin type III"/>
    <property type="match status" value="1"/>
</dbReference>
<evidence type="ECO:0000313" key="7">
    <source>
        <dbReference type="Proteomes" id="UP000014023"/>
    </source>
</evidence>
<keyword evidence="2" id="KW-0175">Coiled coil</keyword>
<gene>
    <name evidence="6" type="ORF">IKE_06222</name>
</gene>
<accession>A0A9W5PXT8</accession>
<dbReference type="RefSeq" id="WP_016126193.1">
    <property type="nucleotide sequence ID" value="NZ_KB976272.1"/>
</dbReference>
<feature type="region of interest" description="Disordered" evidence="3">
    <location>
        <begin position="723"/>
        <end position="745"/>
    </location>
</feature>
<proteinExistence type="predicted"/>
<evidence type="ECO:0000259" key="4">
    <source>
        <dbReference type="Pfam" id="PF02018"/>
    </source>
</evidence>
<name>A0A9W5PXT8_BACCE</name>
<organism evidence="6 7">
    <name type="scientific">Bacillus cereus VD196</name>
    <dbReference type="NCBI Taxonomy" id="1053243"/>
    <lineage>
        <taxon>Bacteria</taxon>
        <taxon>Bacillati</taxon>
        <taxon>Bacillota</taxon>
        <taxon>Bacilli</taxon>
        <taxon>Bacillales</taxon>
        <taxon>Bacillaceae</taxon>
        <taxon>Bacillus</taxon>
        <taxon>Bacillus cereus group</taxon>
    </lineage>
</organism>
<dbReference type="InterPro" id="IPR008979">
    <property type="entry name" value="Galactose-bd-like_sf"/>
</dbReference>
<dbReference type="InterPro" id="IPR041498">
    <property type="entry name" value="Big_6"/>
</dbReference>
<dbReference type="CDD" id="cd00063">
    <property type="entry name" value="FN3"/>
    <property type="match status" value="1"/>
</dbReference>
<dbReference type="GO" id="GO:0016798">
    <property type="term" value="F:hydrolase activity, acting on glycosyl bonds"/>
    <property type="evidence" value="ECO:0007669"/>
    <property type="project" value="InterPro"/>
</dbReference>
<feature type="non-terminal residue" evidence="6">
    <location>
        <position position="1"/>
    </location>
</feature>
<dbReference type="EMBL" id="AHFL01000081">
    <property type="protein sequence ID" value="EOO58911.1"/>
    <property type="molecule type" value="Genomic_DNA"/>
</dbReference>
<dbReference type="InterPro" id="IPR036116">
    <property type="entry name" value="FN3_sf"/>
</dbReference>
<feature type="domain" description="Bacterial Ig" evidence="5">
    <location>
        <begin position="1"/>
        <end position="41"/>
    </location>
</feature>
<evidence type="ECO:0000259" key="5">
    <source>
        <dbReference type="Pfam" id="PF17936"/>
    </source>
</evidence>
<dbReference type="Gene3D" id="2.60.40.10">
    <property type="entry name" value="Immunoglobulins"/>
    <property type="match status" value="3"/>
</dbReference>
<feature type="domain" description="Bacterial Ig" evidence="5">
    <location>
        <begin position="273"/>
        <end position="349"/>
    </location>
</feature>
<dbReference type="NCBIfam" id="NF033510">
    <property type="entry name" value="Ca_tandemer"/>
    <property type="match status" value="2"/>
</dbReference>
<dbReference type="AlphaFoldDB" id="A0A9W5PXT8"/>
<protein>
    <recommendedName>
        <fullName evidence="8">Fibronectin type-III domain-containing protein</fullName>
    </recommendedName>
</protein>
<evidence type="ECO:0000256" key="2">
    <source>
        <dbReference type="SAM" id="Coils"/>
    </source>
</evidence>
<dbReference type="SUPFAM" id="SSF49785">
    <property type="entry name" value="Galactose-binding domain-like"/>
    <property type="match status" value="1"/>
</dbReference>
<feature type="region of interest" description="Disordered" evidence="3">
    <location>
        <begin position="354"/>
        <end position="376"/>
    </location>
</feature>
<feature type="domain" description="CBM-cenC" evidence="4">
    <location>
        <begin position="734"/>
        <end position="853"/>
    </location>
</feature>
<feature type="coiled-coil region" evidence="2">
    <location>
        <begin position="471"/>
        <end position="508"/>
    </location>
</feature>
<dbReference type="Pfam" id="PF02018">
    <property type="entry name" value="CBM_4_9"/>
    <property type="match status" value="3"/>
</dbReference>
<evidence type="ECO:0000256" key="3">
    <source>
        <dbReference type="SAM" id="MobiDB-lite"/>
    </source>
</evidence>
<dbReference type="InterPro" id="IPR003305">
    <property type="entry name" value="CenC_carb-bd"/>
</dbReference>
<dbReference type="Gene3D" id="2.60.120.260">
    <property type="entry name" value="Galactose-binding domain-like"/>
    <property type="match status" value="3"/>
</dbReference>
<dbReference type="InterPro" id="IPR013783">
    <property type="entry name" value="Ig-like_fold"/>
</dbReference>
<feature type="domain" description="Bacterial Ig" evidence="5">
    <location>
        <begin position="352"/>
        <end position="431"/>
    </location>
</feature>
<feature type="domain" description="CBM-cenC" evidence="4">
    <location>
        <begin position="132"/>
        <end position="248"/>
    </location>
</feature>
<dbReference type="Proteomes" id="UP000014023">
    <property type="component" value="Unassembled WGS sequence"/>
</dbReference>